<comment type="cofactor">
    <cofactor evidence="6">
        <name>Mn(2+)</name>
        <dbReference type="ChEBI" id="CHEBI:29035"/>
    </cofactor>
</comment>
<keyword evidence="10" id="KW-1185">Reference proteome</keyword>
<feature type="domain" description="Amidohydrolase-related" evidence="7">
    <location>
        <begin position="44"/>
        <end position="320"/>
    </location>
</feature>
<dbReference type="CDD" id="cd01295">
    <property type="entry name" value="AdeC"/>
    <property type="match status" value="1"/>
</dbReference>
<evidence type="ECO:0000256" key="4">
    <source>
        <dbReference type="ARBA" id="ARBA00023211"/>
    </source>
</evidence>
<dbReference type="GO" id="GO:0006146">
    <property type="term" value="P:adenine catabolic process"/>
    <property type="evidence" value="ECO:0007669"/>
    <property type="project" value="InterPro"/>
</dbReference>
<comment type="similarity">
    <text evidence="1 6">Belongs to the metallo-dependent hydrolases superfamily. Adenine deaminase family.</text>
</comment>
<dbReference type="OrthoDB" id="9775607at2"/>
<dbReference type="NCBIfam" id="TIGR01178">
    <property type="entry name" value="ade"/>
    <property type="match status" value="1"/>
</dbReference>
<organism evidence="9 10">
    <name type="scientific">Cuspidothrix issatschenkoi CHARLIE-1</name>
    <dbReference type="NCBI Taxonomy" id="2052836"/>
    <lineage>
        <taxon>Bacteria</taxon>
        <taxon>Bacillati</taxon>
        <taxon>Cyanobacteriota</taxon>
        <taxon>Cyanophyceae</taxon>
        <taxon>Nostocales</taxon>
        <taxon>Aphanizomenonaceae</taxon>
        <taxon>Cuspidothrix</taxon>
    </lineage>
</organism>
<evidence type="ECO:0000259" key="8">
    <source>
        <dbReference type="Pfam" id="PF13382"/>
    </source>
</evidence>
<reference evidence="9 10" key="1">
    <citation type="submission" date="2018-02" db="EMBL/GenBank/DDBJ databases">
        <title>Discovery of a pederin family compound in a non-symbiotic bloom-forming cyanobacterium.</title>
        <authorList>
            <person name="Kust A."/>
            <person name="Mares J."/>
            <person name="Jokela J."/>
            <person name="Urajova P."/>
            <person name="Hajek J."/>
            <person name="Saurav K."/>
            <person name="Voracova K."/>
            <person name="Fewer D.P."/>
            <person name="Haapaniemi E."/>
            <person name="Permi P."/>
            <person name="Rehakova K."/>
            <person name="Sivonen K."/>
            <person name="Hrouzek P."/>
        </authorList>
    </citation>
    <scope>NUCLEOTIDE SEQUENCE [LARGE SCALE GENOMIC DNA]</scope>
    <source>
        <strain evidence="9 10">CHARLIE-1</strain>
    </source>
</reference>
<keyword evidence="4 6" id="KW-0464">Manganese</keyword>
<dbReference type="Pfam" id="PF01979">
    <property type="entry name" value="Amidohydro_1"/>
    <property type="match status" value="1"/>
</dbReference>
<name>A0A2S6CYD8_9CYAN</name>
<comment type="caution">
    <text evidence="9">The sequence shown here is derived from an EMBL/GenBank/DDBJ whole genome shotgun (WGS) entry which is preliminary data.</text>
</comment>
<evidence type="ECO:0000259" key="7">
    <source>
        <dbReference type="Pfam" id="PF01979"/>
    </source>
</evidence>
<evidence type="ECO:0000313" key="9">
    <source>
        <dbReference type="EMBL" id="PPJ64784.1"/>
    </source>
</evidence>
<evidence type="ECO:0000256" key="1">
    <source>
        <dbReference type="ARBA" id="ARBA00006773"/>
    </source>
</evidence>
<accession>A0A2S6CYD8</accession>
<dbReference type="PANTHER" id="PTHR11113">
    <property type="entry name" value="N-ACETYLGLUCOSAMINE-6-PHOSPHATE DEACETYLASE"/>
    <property type="match status" value="1"/>
</dbReference>
<dbReference type="SUPFAM" id="SSF51556">
    <property type="entry name" value="Metallo-dependent hydrolases"/>
    <property type="match status" value="1"/>
</dbReference>
<evidence type="ECO:0000256" key="6">
    <source>
        <dbReference type="HAMAP-Rule" id="MF_01518"/>
    </source>
</evidence>
<dbReference type="EC" id="3.5.4.2" evidence="2 6"/>
<dbReference type="PANTHER" id="PTHR11113:SF2">
    <property type="entry name" value="ADENINE DEAMINASE"/>
    <property type="match status" value="1"/>
</dbReference>
<dbReference type="Gene3D" id="3.20.20.140">
    <property type="entry name" value="Metal-dependent hydrolases"/>
    <property type="match status" value="1"/>
</dbReference>
<sequence length="543" mass="58473">MKNFTIVGNIVDVLYRRIFPGTIHIQDGCIQSIIPNPSGQYSQYILPGFVDAHVHIESSMLVPTEFARLATVHGTVASVCDPHEIANVMGLEGVEFMLDNAAQTPFKIAFGFPACVPATEFETAGAKLTVNDFRQLFKHGISYLSEVMNVPGVLADDVEMMDKIHLAQGLGLRIDGHAPGLSGTGLRKYANAQITTDHECSTLNEAVEKLALGMKIQIREGSAAKNFDALHSLIDVHPERCMFCSDDKHPDDLVTGHINQLVKRAVALGHDVMNVLQVACVNPVKHYNLDVGLLQVGDSADLIVVNNLQDFQVLATYCQGILTAKTGSTLLPFVPLKPINNFLTSPKSPGDFTITARGSKVRVITVTDGQLITGEKSVPACIENGEVIADLEQDILKITVVNRYQDKPPSVALVQNFGLQRGAIASSVAHDSHNIVAVGTSDAEICTAVNAIIQHQGGIAVVEGNKVEVLPLAVAGLMSDADGYEVAKKYAELDAGAKRLGSKLTAPFMTLSFMALLVIPDLKLSDRGLFSGQEFQFVSLWID</sequence>
<evidence type="ECO:0000256" key="5">
    <source>
        <dbReference type="ARBA" id="ARBA00047720"/>
    </source>
</evidence>
<dbReference type="Proteomes" id="UP000239589">
    <property type="component" value="Unassembled WGS sequence"/>
</dbReference>
<dbReference type="InterPro" id="IPR026912">
    <property type="entry name" value="Adenine_deam_C"/>
</dbReference>
<feature type="domain" description="Adenine deaminase C-terminal" evidence="8">
    <location>
        <begin position="370"/>
        <end position="536"/>
    </location>
</feature>
<gene>
    <name evidence="6 9" type="primary">ade</name>
    <name evidence="9" type="ORF">CUN59_02940</name>
</gene>
<protein>
    <recommendedName>
        <fullName evidence="2 6">Adenine deaminase</fullName>
        <shortName evidence="6">Adenase</shortName>
        <shortName evidence="6">Adenine aminase</shortName>
        <ecNumber evidence="2 6">3.5.4.2</ecNumber>
    </recommendedName>
</protein>
<dbReference type="InterPro" id="IPR011059">
    <property type="entry name" value="Metal-dep_hydrolase_composite"/>
</dbReference>
<dbReference type="Pfam" id="PF13382">
    <property type="entry name" value="Adenine_deam_C"/>
    <property type="match status" value="1"/>
</dbReference>
<dbReference type="InterPro" id="IPR006680">
    <property type="entry name" value="Amidohydro-rel"/>
</dbReference>
<dbReference type="RefSeq" id="WP_104386427.1">
    <property type="nucleotide sequence ID" value="NZ_PGEM01000021.1"/>
</dbReference>
<keyword evidence="3 6" id="KW-0378">Hydrolase</keyword>
<dbReference type="GO" id="GO:0000034">
    <property type="term" value="F:adenine deaminase activity"/>
    <property type="evidence" value="ECO:0007669"/>
    <property type="project" value="UniProtKB-UniRule"/>
</dbReference>
<proteinExistence type="inferred from homology"/>
<dbReference type="Gene3D" id="2.30.40.10">
    <property type="entry name" value="Urease, subunit C, domain 1"/>
    <property type="match status" value="1"/>
</dbReference>
<dbReference type="EMBL" id="PGEM01000021">
    <property type="protein sequence ID" value="PPJ64784.1"/>
    <property type="molecule type" value="Genomic_DNA"/>
</dbReference>
<dbReference type="InterPro" id="IPR032466">
    <property type="entry name" value="Metal_Hydrolase"/>
</dbReference>
<evidence type="ECO:0000256" key="3">
    <source>
        <dbReference type="ARBA" id="ARBA00022801"/>
    </source>
</evidence>
<dbReference type="AlphaFoldDB" id="A0A2S6CYD8"/>
<dbReference type="InterPro" id="IPR006679">
    <property type="entry name" value="Adenine_deam"/>
</dbReference>
<dbReference type="HAMAP" id="MF_01518">
    <property type="entry name" value="Adenine_deamin"/>
    <property type="match status" value="1"/>
</dbReference>
<dbReference type="SUPFAM" id="SSF51338">
    <property type="entry name" value="Composite domain of metallo-dependent hydrolases"/>
    <property type="match status" value="1"/>
</dbReference>
<comment type="catalytic activity">
    <reaction evidence="5 6">
        <text>adenine + H2O + H(+) = hypoxanthine + NH4(+)</text>
        <dbReference type="Rhea" id="RHEA:23688"/>
        <dbReference type="ChEBI" id="CHEBI:15377"/>
        <dbReference type="ChEBI" id="CHEBI:15378"/>
        <dbReference type="ChEBI" id="CHEBI:16708"/>
        <dbReference type="ChEBI" id="CHEBI:17368"/>
        <dbReference type="ChEBI" id="CHEBI:28938"/>
        <dbReference type="EC" id="3.5.4.2"/>
    </reaction>
</comment>
<evidence type="ECO:0000313" key="10">
    <source>
        <dbReference type="Proteomes" id="UP000239589"/>
    </source>
</evidence>
<evidence type="ECO:0000256" key="2">
    <source>
        <dbReference type="ARBA" id="ARBA00012782"/>
    </source>
</evidence>